<dbReference type="KEGG" id="eiv:EIN_229360"/>
<dbReference type="PANTHER" id="PTHR22957:SF337">
    <property type="entry name" value="TBC1 DOMAIN FAMILY MEMBER 5"/>
    <property type="match status" value="1"/>
</dbReference>
<dbReference type="PROSITE" id="PS50086">
    <property type="entry name" value="TBC_RABGAP"/>
    <property type="match status" value="1"/>
</dbReference>
<keyword evidence="4" id="KW-1185">Reference proteome</keyword>
<reference evidence="3 4" key="1">
    <citation type="submission" date="2012-10" db="EMBL/GenBank/DDBJ databases">
        <authorList>
            <person name="Zafar N."/>
            <person name="Inman J."/>
            <person name="Hall N."/>
            <person name="Lorenzi H."/>
            <person name="Caler E."/>
        </authorList>
    </citation>
    <scope>NUCLEOTIDE SEQUENCE [LARGE SCALE GENOMIC DNA]</scope>
    <source>
        <strain evidence="3 4">IP1</strain>
    </source>
</reference>
<evidence type="ECO:0000313" key="3">
    <source>
        <dbReference type="EMBL" id="ELP88413.1"/>
    </source>
</evidence>
<name>A0A0A1U8V3_ENTIV</name>
<dbReference type="GeneID" id="14887259"/>
<sequence length="474" mass="55357">MAEITQCLKTLYLQQDSLTKLHQVALESGLNKSLRPLAWRIFLGVLPSEFGEGWEKIIQKQREKYISLRAKHWDNKEMLDPKPKFIDPLAPPTENPVVKENKDILRRVEGDVQRLFSDQEYFTNTELRNKITRMCYVFAKDNPLKNYQQGFHELMAILYHTFDTDNTTTVFIKSCEELDLTDDEKRILRCVLDKEHLEEDIYTIFEFLMKDLGDFYQSKDAKIDDKRSRIQEKCDEIFGYLNTYDGQYHSLLVKHEVINIFAIKWIKMMFAREFLLNDVVIIWDSLFAFGKKLKLLDGFFLAMLHFVRNDIIENNDQVYTMKRVNKFPPVENLHNLITLAINISEGKPPVIVKKVEPQHEKITSKLTGFFIGKKTKEENKGHEKQFVDKTSTPSTMEAIESNETPSWMSESPWGETVTGKKIRAVNENAEKAKAAENHKILKQSIDQLEAENKKEPLDIEAIKRIVEDLKLSLN</sequence>
<dbReference type="RefSeq" id="XP_004255184.1">
    <property type="nucleotide sequence ID" value="XM_004255136.1"/>
</dbReference>
<feature type="domain" description="Rab-GAP TBC" evidence="2">
    <location>
        <begin position="29"/>
        <end position="290"/>
    </location>
</feature>
<proteinExistence type="predicted"/>
<dbReference type="SMART" id="SM00164">
    <property type="entry name" value="TBC"/>
    <property type="match status" value="1"/>
</dbReference>
<dbReference type="PANTHER" id="PTHR22957">
    <property type="entry name" value="TBC1 DOMAIN FAMILY MEMBER GTPASE-ACTIVATING PROTEIN"/>
    <property type="match status" value="1"/>
</dbReference>
<keyword evidence="1" id="KW-0343">GTPase activation</keyword>
<dbReference type="AlphaFoldDB" id="A0A0A1U8V3"/>
<evidence type="ECO:0000256" key="1">
    <source>
        <dbReference type="ARBA" id="ARBA00022468"/>
    </source>
</evidence>
<gene>
    <name evidence="3" type="ORF">EIN_229360</name>
</gene>
<dbReference type="Pfam" id="PF00566">
    <property type="entry name" value="RabGAP-TBC"/>
    <property type="match status" value="1"/>
</dbReference>
<accession>A0A0A1U8V3</accession>
<dbReference type="Proteomes" id="UP000014680">
    <property type="component" value="Unassembled WGS sequence"/>
</dbReference>
<dbReference type="EMBL" id="KB206756">
    <property type="protein sequence ID" value="ELP88413.1"/>
    <property type="molecule type" value="Genomic_DNA"/>
</dbReference>
<dbReference type="SUPFAM" id="SSF47923">
    <property type="entry name" value="Ypt/Rab-GAP domain of gyp1p"/>
    <property type="match status" value="2"/>
</dbReference>
<dbReference type="GO" id="GO:0005096">
    <property type="term" value="F:GTPase activator activity"/>
    <property type="evidence" value="ECO:0007669"/>
    <property type="project" value="UniProtKB-KW"/>
</dbReference>
<dbReference type="OrthoDB" id="27140at2759"/>
<dbReference type="VEuPathDB" id="AmoebaDB:EIN_229360"/>
<protein>
    <recommendedName>
        <fullName evidence="2">Rab-GAP TBC domain-containing protein</fullName>
    </recommendedName>
</protein>
<dbReference type="InterPro" id="IPR035969">
    <property type="entry name" value="Rab-GAP_TBC_sf"/>
</dbReference>
<dbReference type="Gene3D" id="1.10.8.270">
    <property type="entry name" value="putative rabgap domain of human tbc1 domain family member 14 like domains"/>
    <property type="match status" value="1"/>
</dbReference>
<organism evidence="3 4">
    <name type="scientific">Entamoeba invadens IP1</name>
    <dbReference type="NCBI Taxonomy" id="370355"/>
    <lineage>
        <taxon>Eukaryota</taxon>
        <taxon>Amoebozoa</taxon>
        <taxon>Evosea</taxon>
        <taxon>Archamoebae</taxon>
        <taxon>Mastigamoebida</taxon>
        <taxon>Entamoebidae</taxon>
        <taxon>Entamoeba</taxon>
    </lineage>
</organism>
<evidence type="ECO:0000259" key="2">
    <source>
        <dbReference type="PROSITE" id="PS50086"/>
    </source>
</evidence>
<dbReference type="FunFam" id="1.10.472.80:FF:000038">
    <property type="entry name" value="TBC1 domain family member 5"/>
    <property type="match status" value="1"/>
</dbReference>
<dbReference type="OMA" id="AVICNEM"/>
<evidence type="ECO:0000313" key="4">
    <source>
        <dbReference type="Proteomes" id="UP000014680"/>
    </source>
</evidence>
<dbReference type="Gene3D" id="1.10.472.80">
    <property type="entry name" value="Ypt/Rab-GAP domain of gyp1p, domain 3"/>
    <property type="match status" value="1"/>
</dbReference>
<dbReference type="InterPro" id="IPR000195">
    <property type="entry name" value="Rab-GAP-TBC_dom"/>
</dbReference>